<name>A0A2T9YKH8_9FUNG</name>
<comment type="subcellular location">
    <subcellularLocation>
        <location evidence="1">Nucleus</location>
    </subcellularLocation>
</comment>
<dbReference type="GO" id="GO:0017056">
    <property type="term" value="F:structural constituent of nuclear pore"/>
    <property type="evidence" value="ECO:0007669"/>
    <property type="project" value="TreeGrafter"/>
</dbReference>
<evidence type="ECO:0000313" key="7">
    <source>
        <dbReference type="Proteomes" id="UP000245383"/>
    </source>
</evidence>
<organism evidence="6 7">
    <name type="scientific">Smittium simulii</name>
    <dbReference type="NCBI Taxonomy" id="133385"/>
    <lineage>
        <taxon>Eukaryota</taxon>
        <taxon>Fungi</taxon>
        <taxon>Fungi incertae sedis</taxon>
        <taxon>Zoopagomycota</taxon>
        <taxon>Kickxellomycotina</taxon>
        <taxon>Harpellomycetes</taxon>
        <taxon>Harpellales</taxon>
        <taxon>Legeriomycetaceae</taxon>
        <taxon>Smittium</taxon>
    </lineage>
</organism>
<feature type="compositionally biased region" description="Polar residues" evidence="5">
    <location>
        <begin position="2228"/>
        <end position="2241"/>
    </location>
</feature>
<evidence type="ECO:0000256" key="4">
    <source>
        <dbReference type="ARBA" id="ARBA00023242"/>
    </source>
</evidence>
<proteinExistence type="inferred from homology"/>
<feature type="region of interest" description="Disordered" evidence="5">
    <location>
        <begin position="2223"/>
        <end position="2252"/>
    </location>
</feature>
<comment type="caution">
    <text evidence="6">The sequence shown here is derived from an EMBL/GenBank/DDBJ whole genome shotgun (WGS) entry which is preliminary data.</text>
</comment>
<reference evidence="6 7" key="1">
    <citation type="journal article" date="2018" name="MBio">
        <title>Comparative Genomics Reveals the Core Gene Toolbox for the Fungus-Insect Symbiosis.</title>
        <authorList>
            <person name="Wang Y."/>
            <person name="Stata M."/>
            <person name="Wang W."/>
            <person name="Stajich J.E."/>
            <person name="White M.M."/>
            <person name="Moncalvo J.M."/>
        </authorList>
    </citation>
    <scope>NUCLEOTIDE SEQUENCE [LARGE SCALE GENOMIC DNA]</scope>
    <source>
        <strain evidence="6 7">SWE-8-4</strain>
    </source>
</reference>
<evidence type="ECO:0000256" key="5">
    <source>
        <dbReference type="SAM" id="MobiDB-lite"/>
    </source>
</evidence>
<dbReference type="STRING" id="133385.A0A2T9YKH8"/>
<dbReference type="Pfam" id="PF11894">
    <property type="entry name" value="Nup192"/>
    <property type="match status" value="1"/>
</dbReference>
<keyword evidence="3" id="KW-0813">Transport</keyword>
<protein>
    <submittedName>
        <fullName evidence="6">Uncharacterized protein</fullName>
    </submittedName>
</protein>
<dbReference type="Proteomes" id="UP000245383">
    <property type="component" value="Unassembled WGS sequence"/>
</dbReference>
<evidence type="ECO:0000256" key="2">
    <source>
        <dbReference type="ARBA" id="ARBA00005892"/>
    </source>
</evidence>
<dbReference type="PANTHER" id="PTHR31344">
    <property type="entry name" value="NUCLEAR PORE COMPLEX PROTEIN NUP205"/>
    <property type="match status" value="1"/>
</dbReference>
<sequence>MVSLWKFDQFSKLNRLISDSLESSDEEATFFVKELEETFEKASSFFALLFDFPKPNSAHLQNLEKGIPIINETEYKVNADFIAEAKKVSNFLEIDEYYASLLVKEGMDYEKRLVRPIAECAILLFYSERQKFLLALDSIFSGGINNNAPELVKNALQNFANTLLSSSVVNSSGQGSNNCADDMFPTRILNTIETNKTFIDKLKLKDFSIAFSLGTEIASEVLNSLQDERRILASMYYVISSEYQLNSSELMSLINFFQKLEISDELTLKLVPSILTTLDSSVLVNVEPEYAEAKAIDKNSLLAADPNFLKSLDNEIFSQKWKEPELNGLIKLQWSLNVLFGIKRVSGFAEAIGYQEEKAEQLIEEAAISRCFEFASKYLLAYRQPELYLQNNGQNFLQSNFGTTSDLNNTNKSSTPANQISGTSSPYPIFVNLDDTITNALEYCLENLVTNYIIHSTSIIRKIKYNEEDNINKYYQQKVLKIQTEQYQGLYGSNRLQSSYYNSNDQATDTEPARHTESLFNFIAVLYKDRIGSSLRFWIPGNTGISEVDERLLTFVRWGMDMREQGMTLAYLKMLASLSNSPQAALCAHEFMVTAGGKLLGGNRSSSRIPFCSWDSLFSALDFYQQKLQQFRVDDISTAPEIPETEVNVINAFLDLLRNVVLNSISARLQFYNNSELQIMWILFNLLGCSVPTTLKGKIFGVLAAFCSPIPGNNLTEHADYFENIQAIHNICADVWQLMEQSQALQTMPENILANNSTMAWKFRGGIIYELEEIEAALGTFSETRGFLTLIDSLIHLDVDAVPLNNLERNPVIFSVSSPTIPSELGKDYRIPGINPYISFILDNIFGKSYQRLYKNDWEKWFIISKSLYIIEKCLATMVLPQSQGVFGINNYKSLITHPGFEICLRILCGAELVQTIFSVIRTGVDALNSAQGSTGGFMIDSTLSALRIIYKVLCLQNVILEVVIPELLESNSQELFDLPLSLPRSLTSVDNLLLLQSEIIVLIASYINTLKSSAICDASVKIIYALSHSTYFNSSVDELKTASTGLRIYSVNRLVQILSESQESDRIMHGYISRLEQEDNDFTEGIVDDSIGTSTEILSREVAYGYANGISDKLTQTSFSAVSLSIVELLISNIESNSSVPNIAHWLLGFSLQNTSKDDLPDSTSRLTCLHSVLCLLDQGTSHNQGEIRPCDQLIHIRPRLAQSCYRLIYILATNAITSKVFLRYIYKKEDFVSIQLQSLLSTSIKGVSFEIRSSLIDLIKSPTIENTIISLPELHPARIFSQLMSYMWLLQYSAHELHLASLTGKLTRINRIIDVLTQPTASAKNQSSQYSLVESFNRNSSSSIYSNTFLNLFKSIRDVYSDCLLSLNVRKKFVFSMFGVDNTRLNLESNELNNLAFQIGIDLEKMTTNSSSGCLIYDLHVITGIIRSSPNVEAGIDKNQANLLNARLLLVTCFFINLERELFFAYSRARFAWRQVAQIIATSSWTYIAEYKNSNISITKKAQLCNDMIAVVSKEISTLPPPYPIGLTNNSNETQNSDLTSLISATDEHRSIELSNMLSSIFVFYSKRLAQELTNGAFMDPINARSSVKGFNLYLEPTIQTWKNIVSAALSPNAQASMEIRTNIYSCMLYFLSAVRTYNSETSIDESAIDGNTQSSKTYSFDPMGTPSNRGLLDKSMNTPLSSGKGIGASNKSDSLTKSQKLVQRILEELTNSSIGEQLLECISVDALDGTDACKSISFSLLNMISALYSLEPRNRLILFLSRHNYIAQFVDALRREDAKLASLLGNNSESINSLFIYESIMSFLLRFSYRKIGAERIIESGIIEALCNLSFINLRPQMNSYTRDSQQDDNFSRRIERYNQMLTPVLNLLSALLTKVGKENFQLYEKVYKFMSLHYLPFEQILKEALIPNSVLTKQALNEIKSICLILCLLTKLKSIVDKSLYDSRAGILGIFNLYSPALSLLSRFSLEDNWLPYIQPFNEDDILLSNTQSLLLLSLHESSKTDNRNSIDHSNNANNKNLQNKYSLLTQQCTFIVRNIVINVLMTSYTISNPSNLVDMNSDVYIHKPFNPTLGWQIDNKSDSDQFPSICTMLLLLRQSLDRISDYQNLLNTSVEKVSKIASLSTQELKKLAASALPSSSDIYPFAKNIQLHDTSSFLHYPELPNDLSMTQLQYLAITALKRNKKESELQISLLIIALEQSLLLVYTHLDFYFNFDQSSDNDNNNDLGQNKTSRSYYNPSQHKRFDNELNI</sequence>
<comment type="similarity">
    <text evidence="2">Belongs to the NUP186/NUP192/NUP205 family.</text>
</comment>
<dbReference type="GO" id="GO:0044611">
    <property type="term" value="C:nuclear pore inner ring"/>
    <property type="evidence" value="ECO:0007669"/>
    <property type="project" value="TreeGrafter"/>
</dbReference>
<dbReference type="GO" id="GO:0006999">
    <property type="term" value="P:nuclear pore organization"/>
    <property type="evidence" value="ECO:0007669"/>
    <property type="project" value="TreeGrafter"/>
</dbReference>
<gene>
    <name evidence="6" type="ORF">BB561_003594</name>
</gene>
<evidence type="ECO:0000256" key="3">
    <source>
        <dbReference type="ARBA" id="ARBA00022448"/>
    </source>
</evidence>
<evidence type="ECO:0000256" key="1">
    <source>
        <dbReference type="ARBA" id="ARBA00004123"/>
    </source>
</evidence>
<keyword evidence="4" id="KW-0539">Nucleus</keyword>
<evidence type="ECO:0000313" key="6">
    <source>
        <dbReference type="EMBL" id="PVU92835.1"/>
    </source>
</evidence>
<dbReference type="PANTHER" id="PTHR31344:SF0">
    <property type="entry name" value="NUCLEAR PORE COMPLEX PROTEIN NUP205"/>
    <property type="match status" value="1"/>
</dbReference>
<dbReference type="InterPro" id="IPR021827">
    <property type="entry name" value="Nup186/Nup192/Nup205"/>
</dbReference>
<accession>A0A2T9YKH8</accession>
<keyword evidence="7" id="KW-1185">Reference proteome</keyword>
<dbReference type="EMBL" id="MBFR01000148">
    <property type="protein sequence ID" value="PVU92835.1"/>
    <property type="molecule type" value="Genomic_DNA"/>
</dbReference>
<dbReference type="OrthoDB" id="2019644at2759"/>